<name>A0ABV4DXK3_9CLOT</name>
<dbReference type="Gene3D" id="2.30.30.290">
    <property type="entry name" value="YopX-like domains"/>
    <property type="match status" value="1"/>
</dbReference>
<dbReference type="EMBL" id="JBGFFE010000007">
    <property type="protein sequence ID" value="MEY8763397.1"/>
    <property type="molecule type" value="Genomic_DNA"/>
</dbReference>
<accession>A0ABV4DXK3</accession>
<evidence type="ECO:0000313" key="3">
    <source>
        <dbReference type="Proteomes" id="UP001565220"/>
    </source>
</evidence>
<dbReference type="RefSeq" id="WP_369868798.1">
    <property type="nucleotide sequence ID" value="NZ_JBGFFE010000007.1"/>
</dbReference>
<dbReference type="InterPro" id="IPR019096">
    <property type="entry name" value="YopX_protein"/>
</dbReference>
<protein>
    <submittedName>
        <fullName evidence="2">YopX family protein</fullName>
    </submittedName>
</protein>
<organism evidence="2 3">
    <name type="scientific">Clostridium lapidicellarium</name>
    <dbReference type="NCBI Taxonomy" id="3240931"/>
    <lineage>
        <taxon>Bacteria</taxon>
        <taxon>Bacillati</taxon>
        <taxon>Bacillota</taxon>
        <taxon>Clostridia</taxon>
        <taxon>Eubacteriales</taxon>
        <taxon>Clostridiaceae</taxon>
        <taxon>Clostridium</taxon>
    </lineage>
</organism>
<comment type="caution">
    <text evidence="2">The sequence shown here is derived from an EMBL/GenBank/DDBJ whole genome shotgun (WGS) entry which is preliminary data.</text>
</comment>
<dbReference type="Pfam" id="PF09643">
    <property type="entry name" value="YopX"/>
    <property type="match status" value="1"/>
</dbReference>
<dbReference type="InterPro" id="IPR023385">
    <property type="entry name" value="YopX-like_C"/>
</dbReference>
<proteinExistence type="predicted"/>
<evidence type="ECO:0000313" key="2">
    <source>
        <dbReference type="EMBL" id="MEY8763397.1"/>
    </source>
</evidence>
<evidence type="ECO:0000259" key="1">
    <source>
        <dbReference type="Pfam" id="PF09643"/>
    </source>
</evidence>
<dbReference type="Proteomes" id="UP001565220">
    <property type="component" value="Unassembled WGS sequence"/>
</dbReference>
<gene>
    <name evidence="2" type="ORF">AB8S09_07045</name>
</gene>
<feature type="domain" description="YopX protein" evidence="1">
    <location>
        <begin position="6"/>
        <end position="123"/>
    </location>
</feature>
<dbReference type="SUPFAM" id="SSF159006">
    <property type="entry name" value="YopX-like"/>
    <property type="match status" value="1"/>
</dbReference>
<sequence>MRDIRFRGLTDEKKWVYGYLHQRLISTDEVTFCIQEKLGTDIEVIPESIEQFTGLRDKNGVEVYEGDIVSDSENKYIVAFYMGAWRLKRNVDGDTWWKSLYRYTTKSKFEIVGNIYESPELIKEEK</sequence>
<reference evidence="2 3" key="1">
    <citation type="submission" date="2024-08" db="EMBL/GenBank/DDBJ databases">
        <title>Clostridium lapicellarii sp. nov., and Clostridium renhuaiense sp. nov., two species isolated from the mud in a fermentation cellar used for producing sauce-flavour Chinese liquors.</title>
        <authorList>
            <person name="Yang F."/>
            <person name="Wang H."/>
            <person name="Chen L.Q."/>
            <person name="Zhou N."/>
            <person name="Lu J.J."/>
            <person name="Pu X.X."/>
            <person name="Wan B."/>
            <person name="Wang L."/>
            <person name="Liu S.J."/>
        </authorList>
    </citation>
    <scope>NUCLEOTIDE SEQUENCE [LARGE SCALE GENOMIC DNA]</scope>
    <source>
        <strain evidence="2 3">MT-113</strain>
    </source>
</reference>
<keyword evidence="3" id="KW-1185">Reference proteome</keyword>